<dbReference type="InterPro" id="IPR050266">
    <property type="entry name" value="AB_hydrolase_sf"/>
</dbReference>
<evidence type="ECO:0000313" key="2">
    <source>
        <dbReference type="EMBL" id="QHI97832.1"/>
    </source>
</evidence>
<dbReference type="InterPro" id="IPR000073">
    <property type="entry name" value="AB_hydrolase_1"/>
</dbReference>
<feature type="domain" description="AB hydrolase-1" evidence="1">
    <location>
        <begin position="23"/>
        <end position="244"/>
    </location>
</feature>
<evidence type="ECO:0000259" key="1">
    <source>
        <dbReference type="Pfam" id="PF12697"/>
    </source>
</evidence>
<protein>
    <submittedName>
        <fullName evidence="2">Alpha/beta fold hydrolase</fullName>
    </submittedName>
</protein>
<evidence type="ECO:0000313" key="3">
    <source>
        <dbReference type="Proteomes" id="UP000464787"/>
    </source>
</evidence>
<proteinExistence type="predicted"/>
<dbReference type="SUPFAM" id="SSF53474">
    <property type="entry name" value="alpha/beta-Hydrolases"/>
    <property type="match status" value="1"/>
</dbReference>
<name>A0A857J454_9BURK</name>
<organism evidence="2 3">
    <name type="scientific">Xylophilus rhododendri</name>
    <dbReference type="NCBI Taxonomy" id="2697032"/>
    <lineage>
        <taxon>Bacteria</taxon>
        <taxon>Pseudomonadati</taxon>
        <taxon>Pseudomonadota</taxon>
        <taxon>Betaproteobacteria</taxon>
        <taxon>Burkholderiales</taxon>
        <taxon>Xylophilus</taxon>
    </lineage>
</organism>
<gene>
    <name evidence="2" type="ORF">GT347_07400</name>
</gene>
<dbReference type="AlphaFoldDB" id="A0A857J454"/>
<sequence length="254" mass="27398">MPIVTVDGVPVHYAAQGSGPRSIVFMHGGFGSSSELWKRTIAALPAGWRGYAIDNFLRSAPPPDGYSVQSLARRVRGFADALGLERPVIGGHSMGGVVTQLAASNDPERYAGAVLVCTGAVMTNHQLGHDLMAKLRETGYEHMREISSHWFRIVPADFFEGYVSRAMDAPLQAMLDVQQSLLDTDCRPLLPRIKAPTLVVFGAHDAGRTIEHAQTLLAGIPDSRLARMEDSGHSPMIETPADFDAALHAFLATV</sequence>
<reference evidence="2 3" key="1">
    <citation type="submission" date="2020-01" db="EMBL/GenBank/DDBJ databases">
        <title>Genome sequencing of strain KACC 21265.</title>
        <authorList>
            <person name="Heo J."/>
            <person name="Kim S.-J."/>
            <person name="Kim J.-S."/>
            <person name="Hong S.-B."/>
            <person name="Kwon S.-W."/>
        </authorList>
    </citation>
    <scope>NUCLEOTIDE SEQUENCE [LARGE SCALE GENOMIC DNA]</scope>
    <source>
        <strain evidence="2 3">KACC 21265</strain>
    </source>
</reference>
<dbReference type="GO" id="GO:0016787">
    <property type="term" value="F:hydrolase activity"/>
    <property type="evidence" value="ECO:0007669"/>
    <property type="project" value="UniProtKB-KW"/>
</dbReference>
<keyword evidence="2" id="KW-0378">Hydrolase</keyword>
<dbReference type="EMBL" id="CP047650">
    <property type="protein sequence ID" value="QHI97832.1"/>
    <property type="molecule type" value="Genomic_DNA"/>
</dbReference>
<dbReference type="KEGG" id="xyk:GT347_07400"/>
<dbReference type="GO" id="GO:0016020">
    <property type="term" value="C:membrane"/>
    <property type="evidence" value="ECO:0007669"/>
    <property type="project" value="TreeGrafter"/>
</dbReference>
<keyword evidence="3" id="KW-1185">Reference proteome</keyword>
<dbReference type="PANTHER" id="PTHR43798:SF33">
    <property type="entry name" value="HYDROLASE, PUTATIVE (AFU_ORTHOLOGUE AFUA_2G14860)-RELATED"/>
    <property type="match status" value="1"/>
</dbReference>
<dbReference type="Pfam" id="PF12697">
    <property type="entry name" value="Abhydrolase_6"/>
    <property type="match status" value="1"/>
</dbReference>
<dbReference type="PANTHER" id="PTHR43798">
    <property type="entry name" value="MONOACYLGLYCEROL LIPASE"/>
    <property type="match status" value="1"/>
</dbReference>
<dbReference type="RefSeq" id="WP_160551349.1">
    <property type="nucleotide sequence ID" value="NZ_CP047650.1"/>
</dbReference>
<accession>A0A857J454</accession>
<dbReference type="InterPro" id="IPR029058">
    <property type="entry name" value="AB_hydrolase_fold"/>
</dbReference>
<dbReference type="Proteomes" id="UP000464787">
    <property type="component" value="Chromosome"/>
</dbReference>
<dbReference type="Gene3D" id="3.40.50.1820">
    <property type="entry name" value="alpha/beta hydrolase"/>
    <property type="match status" value="1"/>
</dbReference>